<reference evidence="1" key="1">
    <citation type="journal article" date="2014" name="Int. J. Syst. Evol. Microbiol.">
        <title>Complete genome sequence of Corynebacterium casei LMG S-19264T (=DSM 44701T), isolated from a smear-ripened cheese.</title>
        <authorList>
            <consortium name="US DOE Joint Genome Institute (JGI-PGF)"/>
            <person name="Walter F."/>
            <person name="Albersmeier A."/>
            <person name="Kalinowski J."/>
            <person name="Ruckert C."/>
        </authorList>
    </citation>
    <scope>NUCLEOTIDE SEQUENCE</scope>
    <source>
        <strain evidence="1">CGMCC 1.15758</strain>
    </source>
</reference>
<evidence type="ECO:0000313" key="2">
    <source>
        <dbReference type="Proteomes" id="UP000636949"/>
    </source>
</evidence>
<reference evidence="1" key="2">
    <citation type="submission" date="2020-09" db="EMBL/GenBank/DDBJ databases">
        <authorList>
            <person name="Sun Q."/>
            <person name="Zhou Y."/>
        </authorList>
    </citation>
    <scope>NUCLEOTIDE SEQUENCE</scope>
    <source>
        <strain evidence="1">CGMCC 1.15758</strain>
    </source>
</reference>
<name>A0A8J2Z4S5_9GAMM</name>
<evidence type="ECO:0000313" key="1">
    <source>
        <dbReference type="EMBL" id="GGF98844.1"/>
    </source>
</evidence>
<organism evidence="1 2">
    <name type="scientific">Cysteiniphilum litorale</name>
    <dbReference type="NCBI Taxonomy" id="2056700"/>
    <lineage>
        <taxon>Bacteria</taxon>
        <taxon>Pseudomonadati</taxon>
        <taxon>Pseudomonadota</taxon>
        <taxon>Gammaproteobacteria</taxon>
        <taxon>Thiotrichales</taxon>
        <taxon>Fastidiosibacteraceae</taxon>
        <taxon>Cysteiniphilum</taxon>
    </lineage>
</organism>
<dbReference type="EMBL" id="BMJS01000015">
    <property type="protein sequence ID" value="GGF98844.1"/>
    <property type="molecule type" value="Genomic_DNA"/>
</dbReference>
<keyword evidence="2" id="KW-1185">Reference proteome</keyword>
<comment type="caution">
    <text evidence="1">The sequence shown here is derived from an EMBL/GenBank/DDBJ whole genome shotgun (WGS) entry which is preliminary data.</text>
</comment>
<sequence>MSHTGCVKLIFIETDIFTEDVKSLLSDDEYAEFQVYLAENPLIGNLIQQTGGLRKVRWSVRGKGKRGGVRVIYYYVLPDSQIRLLLIYQKGKQDDLTPEQKKILRQLNERWQ</sequence>
<proteinExistence type="predicted"/>
<evidence type="ECO:0008006" key="3">
    <source>
        <dbReference type="Google" id="ProtNLM"/>
    </source>
</evidence>
<dbReference type="PIRSF" id="PIRSF039032">
    <property type="entry name" value="HigB-2"/>
    <property type="match status" value="1"/>
</dbReference>
<gene>
    <name evidence="1" type="ORF">GCM10010995_15140</name>
</gene>
<accession>A0A8J2Z4S5</accession>
<dbReference type="InterPro" id="IPR009387">
    <property type="entry name" value="HigB-2"/>
</dbReference>
<dbReference type="Proteomes" id="UP000636949">
    <property type="component" value="Unassembled WGS sequence"/>
</dbReference>
<protein>
    <recommendedName>
        <fullName evidence="3">Toxin HigB-2</fullName>
    </recommendedName>
</protein>
<dbReference type="AlphaFoldDB" id="A0A8J2Z4S5"/>